<evidence type="ECO:0000313" key="3">
    <source>
        <dbReference type="Proteomes" id="UP000278143"/>
    </source>
</evidence>
<gene>
    <name evidence="2" type="ORF">SYNPS1DRAFT_29889</name>
</gene>
<feature type="non-terminal residue" evidence="2">
    <location>
        <position position="1"/>
    </location>
</feature>
<evidence type="ECO:0008006" key="4">
    <source>
        <dbReference type="Google" id="ProtNLM"/>
    </source>
</evidence>
<evidence type="ECO:0000256" key="1">
    <source>
        <dbReference type="SAM" id="MobiDB-lite"/>
    </source>
</evidence>
<feature type="compositionally biased region" description="Acidic residues" evidence="1">
    <location>
        <begin position="84"/>
        <end position="108"/>
    </location>
</feature>
<proteinExistence type="predicted"/>
<dbReference type="OrthoDB" id="19419at2759"/>
<dbReference type="EMBL" id="KZ990289">
    <property type="protein sequence ID" value="RKP24341.1"/>
    <property type="molecule type" value="Genomic_DNA"/>
</dbReference>
<feature type="region of interest" description="Disordered" evidence="1">
    <location>
        <begin position="80"/>
        <end position="116"/>
    </location>
</feature>
<dbReference type="Gene3D" id="3.30.1120.90">
    <property type="entry name" value="Nucleosome assembly protein"/>
    <property type="match status" value="1"/>
</dbReference>
<keyword evidence="3" id="KW-1185">Reference proteome</keyword>
<dbReference type="Proteomes" id="UP000278143">
    <property type="component" value="Unassembled WGS sequence"/>
</dbReference>
<sequence length="116" mass="12911">TEITKSFKLGEENYTTSKADIDWKKDKSLVIAGDENEDDGESIMQPGFFTWLASDEDPLNLGAQIANDIFPDAVSLFNSATSDDLNEEDISDLDEEDIEETDDDEEDAPASKKQKK</sequence>
<dbReference type="AlphaFoldDB" id="A0A4P9YYC1"/>
<accession>A0A4P9YYC1</accession>
<evidence type="ECO:0000313" key="2">
    <source>
        <dbReference type="EMBL" id="RKP24341.1"/>
    </source>
</evidence>
<dbReference type="InterPro" id="IPR037231">
    <property type="entry name" value="NAP-like_sf"/>
</dbReference>
<dbReference type="SUPFAM" id="SSF143113">
    <property type="entry name" value="NAP-like"/>
    <property type="match status" value="1"/>
</dbReference>
<organism evidence="2 3">
    <name type="scientific">Syncephalis pseudoplumigaleata</name>
    <dbReference type="NCBI Taxonomy" id="1712513"/>
    <lineage>
        <taxon>Eukaryota</taxon>
        <taxon>Fungi</taxon>
        <taxon>Fungi incertae sedis</taxon>
        <taxon>Zoopagomycota</taxon>
        <taxon>Zoopagomycotina</taxon>
        <taxon>Zoopagomycetes</taxon>
        <taxon>Zoopagales</taxon>
        <taxon>Piptocephalidaceae</taxon>
        <taxon>Syncephalis</taxon>
    </lineage>
</organism>
<reference evidence="3" key="1">
    <citation type="journal article" date="2018" name="Nat. Microbiol.">
        <title>Leveraging single-cell genomics to expand the fungal tree of life.</title>
        <authorList>
            <person name="Ahrendt S.R."/>
            <person name="Quandt C.A."/>
            <person name="Ciobanu D."/>
            <person name="Clum A."/>
            <person name="Salamov A."/>
            <person name="Andreopoulos B."/>
            <person name="Cheng J.F."/>
            <person name="Woyke T."/>
            <person name="Pelin A."/>
            <person name="Henrissat B."/>
            <person name="Reynolds N.K."/>
            <person name="Benny G.L."/>
            <person name="Smith M.E."/>
            <person name="James T.Y."/>
            <person name="Grigoriev I.V."/>
        </authorList>
    </citation>
    <scope>NUCLEOTIDE SEQUENCE [LARGE SCALE GENOMIC DNA]</scope>
    <source>
        <strain evidence="3">Benny S71-1</strain>
    </source>
</reference>
<protein>
    <recommendedName>
        <fullName evidence="4">Nucleosome assembly protein</fullName>
    </recommendedName>
</protein>
<name>A0A4P9YYC1_9FUNG</name>